<keyword evidence="16" id="KW-1185">Reference proteome</keyword>
<evidence type="ECO:0000313" key="16">
    <source>
        <dbReference type="Proteomes" id="UP000070483"/>
    </source>
</evidence>
<dbReference type="SUPFAM" id="SSF55060">
    <property type="entry name" value="GHMP Kinase, C-terminal domain"/>
    <property type="match status" value="1"/>
</dbReference>
<accession>A0A134AD76</accession>
<dbReference type="SUPFAM" id="SSF54211">
    <property type="entry name" value="Ribosomal protein S5 domain 2-like"/>
    <property type="match status" value="1"/>
</dbReference>
<keyword evidence="9 12" id="KW-0418">Kinase</keyword>
<dbReference type="AlphaFoldDB" id="A0A134AD76"/>
<dbReference type="HAMAP" id="MF_00384">
    <property type="entry name" value="Homoser_kinase"/>
    <property type="match status" value="1"/>
</dbReference>
<dbReference type="GO" id="GO:0005524">
    <property type="term" value="F:ATP binding"/>
    <property type="evidence" value="ECO:0007669"/>
    <property type="project" value="UniProtKB-UniRule"/>
</dbReference>
<keyword evidence="5 12" id="KW-0028">Amino-acid biosynthesis</keyword>
<feature type="domain" description="GHMP kinase N-terminal" evidence="13">
    <location>
        <begin position="75"/>
        <end position="158"/>
    </location>
</feature>
<feature type="domain" description="GHMP kinase C-terminal" evidence="14">
    <location>
        <begin position="232"/>
        <end position="278"/>
    </location>
</feature>
<comment type="catalytic activity">
    <reaction evidence="11 12">
        <text>L-homoserine + ATP = O-phospho-L-homoserine + ADP + H(+)</text>
        <dbReference type="Rhea" id="RHEA:13985"/>
        <dbReference type="ChEBI" id="CHEBI:15378"/>
        <dbReference type="ChEBI" id="CHEBI:30616"/>
        <dbReference type="ChEBI" id="CHEBI:57476"/>
        <dbReference type="ChEBI" id="CHEBI:57590"/>
        <dbReference type="ChEBI" id="CHEBI:456216"/>
        <dbReference type="EC" id="2.7.1.39"/>
    </reaction>
</comment>
<gene>
    <name evidence="12" type="primary">thrB</name>
    <name evidence="15" type="ORF">HMPREF3180_01180</name>
</gene>
<dbReference type="Proteomes" id="UP000070483">
    <property type="component" value="Unassembled WGS sequence"/>
</dbReference>
<name>A0A134AD76_9FUSO</name>
<comment type="subcellular location">
    <subcellularLocation>
        <location evidence="12">Cytoplasm</location>
    </subcellularLocation>
</comment>
<evidence type="ECO:0000256" key="5">
    <source>
        <dbReference type="ARBA" id="ARBA00022605"/>
    </source>
</evidence>
<dbReference type="Pfam" id="PF08544">
    <property type="entry name" value="GHMP_kinases_C"/>
    <property type="match status" value="1"/>
</dbReference>
<dbReference type="GO" id="GO:0004413">
    <property type="term" value="F:homoserine kinase activity"/>
    <property type="evidence" value="ECO:0007669"/>
    <property type="project" value="UniProtKB-UniRule"/>
</dbReference>
<dbReference type="EC" id="2.7.1.39" evidence="3 12"/>
<dbReference type="InterPro" id="IPR006204">
    <property type="entry name" value="GHMP_kinase_N_dom"/>
</dbReference>
<evidence type="ECO:0000256" key="11">
    <source>
        <dbReference type="ARBA" id="ARBA00049375"/>
    </source>
</evidence>
<dbReference type="PIRSF" id="PIRSF000676">
    <property type="entry name" value="Homoser_kin"/>
    <property type="match status" value="1"/>
</dbReference>
<comment type="pathway">
    <text evidence="1 12">Amino-acid biosynthesis; L-threonine biosynthesis; L-threonine from L-aspartate: step 4/5.</text>
</comment>
<dbReference type="PANTHER" id="PTHR20861:SF1">
    <property type="entry name" value="HOMOSERINE KINASE"/>
    <property type="match status" value="1"/>
</dbReference>
<dbReference type="Gene3D" id="3.30.230.10">
    <property type="match status" value="1"/>
</dbReference>
<keyword evidence="10 12" id="KW-0067">ATP-binding</keyword>
<evidence type="ECO:0000256" key="8">
    <source>
        <dbReference type="ARBA" id="ARBA00022741"/>
    </source>
</evidence>
<dbReference type="EMBL" id="LSDD01000089">
    <property type="protein sequence ID" value="KXB65500.1"/>
    <property type="molecule type" value="Genomic_DNA"/>
</dbReference>
<dbReference type="InterPro" id="IPR020568">
    <property type="entry name" value="Ribosomal_Su5_D2-typ_SF"/>
</dbReference>
<keyword evidence="6 12" id="KW-0808">Transferase</keyword>
<dbReference type="PANTHER" id="PTHR20861">
    <property type="entry name" value="HOMOSERINE/4-DIPHOSPHOCYTIDYL-2-C-METHYL-D-ERYTHRITOL KINASE"/>
    <property type="match status" value="1"/>
</dbReference>
<dbReference type="InterPro" id="IPR013750">
    <property type="entry name" value="GHMP_kinase_C_dom"/>
</dbReference>
<dbReference type="UniPathway" id="UPA00050">
    <property type="reaction ID" value="UER00064"/>
</dbReference>
<evidence type="ECO:0000256" key="7">
    <source>
        <dbReference type="ARBA" id="ARBA00022697"/>
    </source>
</evidence>
<evidence type="ECO:0000313" key="15">
    <source>
        <dbReference type="EMBL" id="KXB65500.1"/>
    </source>
</evidence>
<evidence type="ECO:0000256" key="6">
    <source>
        <dbReference type="ARBA" id="ARBA00022679"/>
    </source>
</evidence>
<proteinExistence type="inferred from homology"/>
<dbReference type="PROSITE" id="PS00627">
    <property type="entry name" value="GHMP_KINASES_ATP"/>
    <property type="match status" value="1"/>
</dbReference>
<keyword evidence="7 12" id="KW-0791">Threonine biosynthesis</keyword>
<evidence type="ECO:0000256" key="1">
    <source>
        <dbReference type="ARBA" id="ARBA00005015"/>
    </source>
</evidence>
<protein>
    <recommendedName>
        <fullName evidence="4 12">Homoserine kinase</fullName>
        <shortName evidence="12">HK</shortName>
        <shortName evidence="12">HSK</shortName>
        <ecNumber evidence="3 12">2.7.1.39</ecNumber>
    </recommendedName>
</protein>
<feature type="binding site" evidence="12">
    <location>
        <begin position="105"/>
        <end position="115"/>
    </location>
    <ligand>
        <name>ATP</name>
        <dbReference type="ChEBI" id="CHEBI:30616"/>
    </ligand>
</feature>
<dbReference type="InterPro" id="IPR014721">
    <property type="entry name" value="Ribsml_uS5_D2-typ_fold_subgr"/>
</dbReference>
<dbReference type="Gene3D" id="3.30.70.890">
    <property type="entry name" value="GHMP kinase, C-terminal domain"/>
    <property type="match status" value="1"/>
</dbReference>
<keyword evidence="12" id="KW-0963">Cytoplasm</keyword>
<dbReference type="NCBIfam" id="TIGR00191">
    <property type="entry name" value="thrB"/>
    <property type="match status" value="1"/>
</dbReference>
<evidence type="ECO:0000256" key="9">
    <source>
        <dbReference type="ARBA" id="ARBA00022777"/>
    </source>
</evidence>
<evidence type="ECO:0000256" key="3">
    <source>
        <dbReference type="ARBA" id="ARBA00012078"/>
    </source>
</evidence>
<dbReference type="Pfam" id="PF00288">
    <property type="entry name" value="GHMP_kinases_N"/>
    <property type="match status" value="1"/>
</dbReference>
<comment type="similarity">
    <text evidence="2 12">Belongs to the GHMP kinase family. Homoserine kinase subfamily.</text>
</comment>
<evidence type="ECO:0000256" key="10">
    <source>
        <dbReference type="ARBA" id="ARBA00022840"/>
    </source>
</evidence>
<dbReference type="InterPro" id="IPR006203">
    <property type="entry name" value="GHMP_knse_ATP-bd_CS"/>
</dbReference>
<dbReference type="PRINTS" id="PR00958">
    <property type="entry name" value="HOMSERKINASE"/>
</dbReference>
<evidence type="ECO:0000256" key="4">
    <source>
        <dbReference type="ARBA" id="ARBA00017858"/>
    </source>
</evidence>
<keyword evidence="8 12" id="KW-0547">Nucleotide-binding</keyword>
<evidence type="ECO:0000256" key="2">
    <source>
        <dbReference type="ARBA" id="ARBA00007370"/>
    </source>
</evidence>
<dbReference type="GO" id="GO:0009088">
    <property type="term" value="P:threonine biosynthetic process"/>
    <property type="evidence" value="ECO:0007669"/>
    <property type="project" value="UniProtKB-UniRule"/>
</dbReference>
<sequence>MLQGYSYRNYDDKKKGIKMDLKFKVKVPGTSANIGVGYDCLGVALDYFLELEVEESNKIEFLENGKPFSIPIEDNLIFEAIKYTEKHLVKNIPSYKVNIVKNDIPISRGLGSSSSAIVAGILIANKFAGDVLDINEVAKLAVEMEGHPDNVVPAIFGGMVLTAHDKENLVYSSLISSDDLCFYVMIPNFKLSTEKARSVLPKMYLVSDAINNISKLGLLVNAFNKGEYDNLRFLLGDKIHQPYRFALINNSEKIFEASKKHGALGEYISGAGPTLISLNYDNDEFLENMKKELAELSDNWTIEKKKINLKGAEVY</sequence>
<comment type="function">
    <text evidence="12">Catalyzes the ATP-dependent phosphorylation of L-homoserine to L-homoserine phosphate.</text>
</comment>
<dbReference type="InterPro" id="IPR000870">
    <property type="entry name" value="Homoserine_kinase"/>
</dbReference>
<reference evidence="16" key="1">
    <citation type="submission" date="2016-01" db="EMBL/GenBank/DDBJ databases">
        <authorList>
            <person name="Mitreva M."/>
            <person name="Pepin K.H."/>
            <person name="Mihindukulasuriya K.A."/>
            <person name="Fulton R."/>
            <person name="Fronick C."/>
            <person name="O'Laughlin M."/>
            <person name="Miner T."/>
            <person name="Herter B."/>
            <person name="Rosa B.A."/>
            <person name="Cordes M."/>
            <person name="Tomlinson C."/>
            <person name="Wollam A."/>
            <person name="Palsikar V.B."/>
            <person name="Mardis E.R."/>
            <person name="Wilson R.K."/>
        </authorList>
    </citation>
    <scope>NUCLEOTIDE SEQUENCE [LARGE SCALE GENOMIC DNA]</scope>
    <source>
        <strain evidence="16">KA00185</strain>
    </source>
</reference>
<organism evidence="15 16">
    <name type="scientific">Leptotrichia wadei</name>
    <dbReference type="NCBI Taxonomy" id="157687"/>
    <lineage>
        <taxon>Bacteria</taxon>
        <taxon>Fusobacteriati</taxon>
        <taxon>Fusobacteriota</taxon>
        <taxon>Fusobacteriia</taxon>
        <taxon>Fusobacteriales</taxon>
        <taxon>Leptotrichiaceae</taxon>
        <taxon>Leptotrichia</taxon>
    </lineage>
</organism>
<dbReference type="GO" id="GO:0005737">
    <property type="term" value="C:cytoplasm"/>
    <property type="evidence" value="ECO:0007669"/>
    <property type="project" value="UniProtKB-SubCell"/>
</dbReference>
<evidence type="ECO:0000259" key="13">
    <source>
        <dbReference type="Pfam" id="PF00288"/>
    </source>
</evidence>
<dbReference type="PATRIC" id="fig|157687.3.peg.1173"/>
<evidence type="ECO:0000256" key="12">
    <source>
        <dbReference type="HAMAP-Rule" id="MF_00384"/>
    </source>
</evidence>
<dbReference type="InterPro" id="IPR036554">
    <property type="entry name" value="GHMP_kinase_C_sf"/>
</dbReference>
<evidence type="ECO:0000259" key="14">
    <source>
        <dbReference type="Pfam" id="PF08544"/>
    </source>
</evidence>
<dbReference type="STRING" id="157687.HMPREF3180_01180"/>
<comment type="caution">
    <text evidence="15">The sequence shown here is derived from an EMBL/GenBank/DDBJ whole genome shotgun (WGS) entry which is preliminary data.</text>
</comment>